<keyword evidence="3" id="KW-0804">Transcription</keyword>
<accession>A0AAW5BXM0</accession>
<keyword evidence="1" id="KW-0805">Transcription regulation</keyword>
<dbReference type="PANTHER" id="PTHR43537">
    <property type="entry name" value="TRANSCRIPTIONAL REGULATOR, GNTR FAMILY"/>
    <property type="match status" value="1"/>
</dbReference>
<dbReference type="PANTHER" id="PTHR43537:SF5">
    <property type="entry name" value="UXU OPERON TRANSCRIPTIONAL REGULATOR"/>
    <property type="match status" value="1"/>
</dbReference>
<dbReference type="AlphaFoldDB" id="A0AAW5BXM0"/>
<gene>
    <name evidence="7" type="ORF">G5B36_09415</name>
    <name evidence="6" type="ORF">L0N08_26185</name>
</gene>
<dbReference type="Proteomes" id="UP000669239">
    <property type="component" value="Unassembled WGS sequence"/>
</dbReference>
<dbReference type="EMBL" id="JAKNGE010000046">
    <property type="protein sequence ID" value="MCG4748910.1"/>
    <property type="molecule type" value="Genomic_DNA"/>
</dbReference>
<evidence type="ECO:0000313" key="7">
    <source>
        <dbReference type="EMBL" id="NSJ48915.1"/>
    </source>
</evidence>
<dbReference type="PROSITE" id="PS50949">
    <property type="entry name" value="HTH_GNTR"/>
    <property type="match status" value="1"/>
</dbReference>
<dbReference type="SUPFAM" id="SSF46785">
    <property type="entry name" value="Winged helix' DNA-binding domain"/>
    <property type="match status" value="1"/>
</dbReference>
<dbReference type="SMART" id="SM00345">
    <property type="entry name" value="HTH_GNTR"/>
    <property type="match status" value="1"/>
</dbReference>
<dbReference type="SUPFAM" id="SSF48008">
    <property type="entry name" value="GntR ligand-binding domain-like"/>
    <property type="match status" value="1"/>
</dbReference>
<proteinExistence type="predicted"/>
<reference evidence="7 8" key="1">
    <citation type="journal article" date="2020" name="Cell Host Microbe">
        <title>Functional and Genomic Variation between Human-Derived Isolates of Lachnospiraceae Reveals Inter- and Intra-Species Diversity.</title>
        <authorList>
            <person name="Sorbara M.T."/>
            <person name="Littmann E.R."/>
            <person name="Fontana E."/>
            <person name="Moody T.U."/>
            <person name="Kohout C.E."/>
            <person name="Gjonbalaj M."/>
            <person name="Eaton V."/>
            <person name="Seok R."/>
            <person name="Leiner I.M."/>
            <person name="Pamer E.G."/>
        </authorList>
    </citation>
    <scope>NUCLEOTIDE SEQUENCE [LARGE SCALE GENOMIC DNA]</scope>
    <source>
        <strain evidence="7 8">MSK.1.17</strain>
    </source>
</reference>
<evidence type="ECO:0000256" key="4">
    <source>
        <dbReference type="SAM" id="MobiDB-lite"/>
    </source>
</evidence>
<reference evidence="6" key="3">
    <citation type="submission" date="2022-01" db="EMBL/GenBank/DDBJ databases">
        <title>Collection of gut derived symbiotic bacterial strains cultured from healthy donors.</title>
        <authorList>
            <person name="Lin H."/>
            <person name="Kohout C."/>
            <person name="Waligurski E."/>
            <person name="Pamer E.G."/>
        </authorList>
    </citation>
    <scope>NUCLEOTIDE SEQUENCE</scope>
    <source>
        <strain evidence="6">DFI.6.55</strain>
    </source>
</reference>
<organism evidence="6 9">
    <name type="scientific">Enterocloster aldenensis</name>
    <dbReference type="NCBI Taxonomy" id="358742"/>
    <lineage>
        <taxon>Bacteria</taxon>
        <taxon>Bacillati</taxon>
        <taxon>Bacillota</taxon>
        <taxon>Clostridia</taxon>
        <taxon>Lachnospirales</taxon>
        <taxon>Lachnospiraceae</taxon>
        <taxon>Enterocloster</taxon>
    </lineage>
</organism>
<dbReference type="InterPro" id="IPR011711">
    <property type="entry name" value="GntR_C"/>
</dbReference>
<dbReference type="Pfam" id="PF07729">
    <property type="entry name" value="FCD"/>
    <property type="match status" value="1"/>
</dbReference>
<dbReference type="PRINTS" id="PR00035">
    <property type="entry name" value="HTHGNTR"/>
</dbReference>
<dbReference type="RefSeq" id="WP_117560968.1">
    <property type="nucleotide sequence ID" value="NZ_BAABZL010000001.1"/>
</dbReference>
<feature type="domain" description="HTH gntR-type" evidence="5">
    <location>
        <begin position="25"/>
        <end position="93"/>
    </location>
</feature>
<dbReference type="GO" id="GO:0003677">
    <property type="term" value="F:DNA binding"/>
    <property type="evidence" value="ECO:0007669"/>
    <property type="project" value="UniProtKB-KW"/>
</dbReference>
<sequence length="244" mass="27717">MAGMDSRTDPGVPDSVRKMEKVNQKSLPERTADAVMSMLHHENYGVGQKLPNEIKMAERFEVSRSTIRQAEKILEQRGILVIERGAGTFVSGSMGVNEDPLGFSLIYDKTKLARDLLELRLLIEPKSASLAAQNAKRQDRELLFRLCDELEAMVAAGENYVRKDMEFHQAVANCSQNAAIHNLIPYIHQMLVLHDSISATRHMEETVKEHRRIARAIALKRGADAYDAMEYHLMVIRSRLMEDW</sequence>
<dbReference type="InterPro" id="IPR000524">
    <property type="entry name" value="Tscrpt_reg_HTH_GntR"/>
</dbReference>
<reference evidence="7" key="2">
    <citation type="submission" date="2020-02" db="EMBL/GenBank/DDBJ databases">
        <authorList>
            <person name="Littmann E."/>
            <person name="Sorbara M."/>
        </authorList>
    </citation>
    <scope>NUCLEOTIDE SEQUENCE</scope>
    <source>
        <strain evidence="7">MSK.1.17</strain>
    </source>
</reference>
<evidence type="ECO:0000256" key="3">
    <source>
        <dbReference type="ARBA" id="ARBA00023163"/>
    </source>
</evidence>
<keyword evidence="2" id="KW-0238">DNA-binding</keyword>
<evidence type="ECO:0000256" key="1">
    <source>
        <dbReference type="ARBA" id="ARBA00023015"/>
    </source>
</evidence>
<evidence type="ECO:0000259" key="5">
    <source>
        <dbReference type="PROSITE" id="PS50949"/>
    </source>
</evidence>
<feature type="compositionally biased region" description="Basic and acidic residues" evidence="4">
    <location>
        <begin position="15"/>
        <end position="29"/>
    </location>
</feature>
<dbReference type="Pfam" id="PF00392">
    <property type="entry name" value="GntR"/>
    <property type="match status" value="1"/>
</dbReference>
<evidence type="ECO:0000256" key="2">
    <source>
        <dbReference type="ARBA" id="ARBA00023125"/>
    </source>
</evidence>
<dbReference type="EMBL" id="JAAITT010000011">
    <property type="protein sequence ID" value="NSJ48915.1"/>
    <property type="molecule type" value="Genomic_DNA"/>
</dbReference>
<dbReference type="InterPro" id="IPR036388">
    <property type="entry name" value="WH-like_DNA-bd_sf"/>
</dbReference>
<keyword evidence="8" id="KW-1185">Reference proteome</keyword>
<dbReference type="Gene3D" id="1.20.120.530">
    <property type="entry name" value="GntR ligand-binding domain-like"/>
    <property type="match status" value="1"/>
</dbReference>
<dbReference type="InterPro" id="IPR008920">
    <property type="entry name" value="TF_FadR/GntR_C"/>
</dbReference>
<dbReference type="GO" id="GO:0003700">
    <property type="term" value="F:DNA-binding transcription factor activity"/>
    <property type="evidence" value="ECO:0007669"/>
    <property type="project" value="InterPro"/>
</dbReference>
<dbReference type="SMART" id="SM00895">
    <property type="entry name" value="FCD"/>
    <property type="match status" value="1"/>
</dbReference>
<dbReference type="GeneID" id="97208202"/>
<evidence type="ECO:0000313" key="8">
    <source>
        <dbReference type="Proteomes" id="UP000669239"/>
    </source>
</evidence>
<dbReference type="Proteomes" id="UP001299608">
    <property type="component" value="Unassembled WGS sequence"/>
</dbReference>
<dbReference type="InterPro" id="IPR036390">
    <property type="entry name" value="WH_DNA-bd_sf"/>
</dbReference>
<comment type="caution">
    <text evidence="6">The sequence shown here is derived from an EMBL/GenBank/DDBJ whole genome shotgun (WGS) entry which is preliminary data.</text>
</comment>
<feature type="region of interest" description="Disordered" evidence="4">
    <location>
        <begin position="1"/>
        <end position="29"/>
    </location>
</feature>
<protein>
    <submittedName>
        <fullName evidence="6">FadR family transcriptional regulator</fullName>
    </submittedName>
</protein>
<dbReference type="Gene3D" id="1.10.10.10">
    <property type="entry name" value="Winged helix-like DNA-binding domain superfamily/Winged helix DNA-binding domain"/>
    <property type="match status" value="1"/>
</dbReference>
<evidence type="ECO:0000313" key="9">
    <source>
        <dbReference type="Proteomes" id="UP001299608"/>
    </source>
</evidence>
<dbReference type="CDD" id="cd07377">
    <property type="entry name" value="WHTH_GntR"/>
    <property type="match status" value="1"/>
</dbReference>
<name>A0AAW5BXM0_9FIRM</name>
<evidence type="ECO:0000313" key="6">
    <source>
        <dbReference type="EMBL" id="MCG4748910.1"/>
    </source>
</evidence>